<dbReference type="PROSITE" id="PS50089">
    <property type="entry name" value="ZF_RING_2"/>
    <property type="match status" value="1"/>
</dbReference>
<dbReference type="InterPro" id="IPR017907">
    <property type="entry name" value="Znf_RING_CS"/>
</dbReference>
<keyword evidence="1" id="KW-0479">Metal-binding</keyword>
<dbReference type="Gene3D" id="3.30.40.10">
    <property type="entry name" value="Zinc/RING finger domain, C3HC4 (zinc finger)"/>
    <property type="match status" value="1"/>
</dbReference>
<dbReference type="SMART" id="SM00184">
    <property type="entry name" value="RING"/>
    <property type="match status" value="1"/>
</dbReference>
<dbReference type="PANTHER" id="PTHR47156:SF10">
    <property type="entry name" value="E3 UBIQUITIN-PROTEIN LIGASE TRIM-21-RELATED"/>
    <property type="match status" value="1"/>
</dbReference>
<organism evidence="6 7">
    <name type="scientific">Penaeus vannamei</name>
    <name type="common">Whiteleg shrimp</name>
    <name type="synonym">Litopenaeus vannamei</name>
    <dbReference type="NCBI Taxonomy" id="6689"/>
    <lineage>
        <taxon>Eukaryota</taxon>
        <taxon>Metazoa</taxon>
        <taxon>Ecdysozoa</taxon>
        <taxon>Arthropoda</taxon>
        <taxon>Crustacea</taxon>
        <taxon>Multicrustacea</taxon>
        <taxon>Malacostraca</taxon>
        <taxon>Eumalacostraca</taxon>
        <taxon>Eucarida</taxon>
        <taxon>Decapoda</taxon>
        <taxon>Dendrobranchiata</taxon>
        <taxon>Penaeoidea</taxon>
        <taxon>Penaeidae</taxon>
        <taxon>Penaeus</taxon>
    </lineage>
</organism>
<evidence type="ECO:0000313" key="6">
    <source>
        <dbReference type="EMBL" id="ROT70858.1"/>
    </source>
</evidence>
<dbReference type="OrthoDB" id="6336662at2759"/>
<evidence type="ECO:0000256" key="2">
    <source>
        <dbReference type="ARBA" id="ARBA00022771"/>
    </source>
</evidence>
<dbReference type="GO" id="GO:0008270">
    <property type="term" value="F:zinc ion binding"/>
    <property type="evidence" value="ECO:0007669"/>
    <property type="project" value="UniProtKB-KW"/>
</dbReference>
<dbReference type="SUPFAM" id="SSF50891">
    <property type="entry name" value="Cyclophilin-like"/>
    <property type="match status" value="1"/>
</dbReference>
<reference evidence="6 7" key="1">
    <citation type="submission" date="2018-04" db="EMBL/GenBank/DDBJ databases">
        <authorList>
            <person name="Zhang X."/>
            <person name="Yuan J."/>
            <person name="Li F."/>
            <person name="Xiang J."/>
        </authorList>
    </citation>
    <scope>NUCLEOTIDE SEQUENCE [LARGE SCALE GENOMIC DNA]</scope>
    <source>
        <tissue evidence="6">Muscle</tissue>
    </source>
</reference>
<accession>A0A423T3M5</accession>
<dbReference type="Pfam" id="PF13445">
    <property type="entry name" value="zf-RING_UBOX"/>
    <property type="match status" value="1"/>
</dbReference>
<keyword evidence="7" id="KW-1185">Reference proteome</keyword>
<comment type="caution">
    <text evidence="6">The sequence shown here is derived from an EMBL/GenBank/DDBJ whole genome shotgun (WGS) entry which is preliminary data.</text>
</comment>
<dbReference type="Gene3D" id="2.40.100.10">
    <property type="entry name" value="Cyclophilin-like"/>
    <property type="match status" value="1"/>
</dbReference>
<evidence type="ECO:0000259" key="5">
    <source>
        <dbReference type="PROSITE" id="PS50089"/>
    </source>
</evidence>
<proteinExistence type="predicted"/>
<name>A0A423T3M5_PENVA</name>
<keyword evidence="2 4" id="KW-0863">Zinc-finger</keyword>
<keyword evidence="3" id="KW-0862">Zinc</keyword>
<dbReference type="InterPro" id="IPR013083">
    <property type="entry name" value="Znf_RING/FYVE/PHD"/>
</dbReference>
<dbReference type="InterPro" id="IPR001841">
    <property type="entry name" value="Znf_RING"/>
</dbReference>
<dbReference type="Proteomes" id="UP000283509">
    <property type="component" value="Unassembled WGS sequence"/>
</dbReference>
<evidence type="ECO:0000313" key="7">
    <source>
        <dbReference type="Proteomes" id="UP000283509"/>
    </source>
</evidence>
<evidence type="ECO:0000256" key="1">
    <source>
        <dbReference type="ARBA" id="ARBA00022723"/>
    </source>
</evidence>
<dbReference type="InterPro" id="IPR052667">
    <property type="entry name" value="E3_ubiquitin-ligase_RING"/>
</dbReference>
<sequence>MASQDCQVCLECYDDEARKPRCLSCGHTLCTLCVADIIERGALYCPFCRVSHVSPVTRAEDVPVNYTLVSLLQDSGLVMAPRSAEALLSVVKTEAIERTTGQLARVNCAASLLEVTAVHQEDGALEASVKGWSEKAYELLKTQVVQAAEEMESITRVALEAVVERSMTTTASAVTPTKYQMESLTGAAFGSVLELGMTTAASGVTPTECQVSYESDKSLLISEVLRKARVVGSEVWAVLDEDGRPRCAKVTQVDGRICLHALIEGTPPIYSHTVSYEDVRNLVDDTCIRTFLELSWAGKVQGRVTIRLLNATCRCLQFFYLCTGERGPSYANTRLLETEARGQSGERVWGGDYQNNDGSGGAALPGLTMGELSSQSVTAGLVAGFCTATKHRQSFAFSFMLQPTTVHIRTCD</sequence>
<dbReference type="InterPro" id="IPR027370">
    <property type="entry name" value="Znf-RING_euk"/>
</dbReference>
<dbReference type="EMBL" id="QCYY01002377">
    <property type="protein sequence ID" value="ROT70858.1"/>
    <property type="molecule type" value="Genomic_DNA"/>
</dbReference>
<dbReference type="PANTHER" id="PTHR47156">
    <property type="entry name" value="PROTEIN CBG20824"/>
    <property type="match status" value="1"/>
</dbReference>
<evidence type="ECO:0000256" key="3">
    <source>
        <dbReference type="ARBA" id="ARBA00022833"/>
    </source>
</evidence>
<gene>
    <name evidence="6" type="ORF">C7M84_010826</name>
</gene>
<evidence type="ECO:0000256" key="4">
    <source>
        <dbReference type="PROSITE-ProRule" id="PRU00175"/>
    </source>
</evidence>
<feature type="domain" description="RING-type" evidence="5">
    <location>
        <begin position="6"/>
        <end position="49"/>
    </location>
</feature>
<reference evidence="6 7" key="2">
    <citation type="submission" date="2019-01" db="EMBL/GenBank/DDBJ databases">
        <title>The decoding of complex shrimp genome reveals the adaptation for benthos swimmer, frequently molting mechanism and breeding impact on genome.</title>
        <authorList>
            <person name="Sun Y."/>
            <person name="Gao Y."/>
            <person name="Yu Y."/>
        </authorList>
    </citation>
    <scope>NUCLEOTIDE SEQUENCE [LARGE SCALE GENOMIC DNA]</scope>
    <source>
        <tissue evidence="6">Muscle</tissue>
    </source>
</reference>
<protein>
    <recommendedName>
        <fullName evidence="5">RING-type domain-containing protein</fullName>
    </recommendedName>
</protein>
<dbReference type="InterPro" id="IPR029000">
    <property type="entry name" value="Cyclophilin-like_dom_sf"/>
</dbReference>
<dbReference type="PROSITE" id="PS00518">
    <property type="entry name" value="ZF_RING_1"/>
    <property type="match status" value="1"/>
</dbReference>
<dbReference type="SUPFAM" id="SSF57850">
    <property type="entry name" value="RING/U-box"/>
    <property type="match status" value="1"/>
</dbReference>
<dbReference type="AlphaFoldDB" id="A0A423T3M5"/>